<dbReference type="STRING" id="197479.BFW38_05365"/>
<organism evidence="2 3">
    <name type="scientific">Terasakiispira papahanaumokuakeensis</name>
    <dbReference type="NCBI Taxonomy" id="197479"/>
    <lineage>
        <taxon>Bacteria</taxon>
        <taxon>Pseudomonadati</taxon>
        <taxon>Pseudomonadota</taxon>
        <taxon>Gammaproteobacteria</taxon>
        <taxon>Oceanospirillales</taxon>
        <taxon>Terasakiispira</taxon>
    </lineage>
</organism>
<gene>
    <name evidence="2" type="ORF">BFW38_05365</name>
</gene>
<reference evidence="2 3" key="1">
    <citation type="submission" date="2016-08" db="EMBL/GenBank/DDBJ databases">
        <authorList>
            <person name="Seilhamer J.J."/>
        </authorList>
    </citation>
    <scope>NUCLEOTIDE SEQUENCE [LARGE SCALE GENOMIC DNA]</scope>
    <source>
        <strain evidence="2 3">PH27A</strain>
    </source>
</reference>
<keyword evidence="3" id="KW-1185">Reference proteome</keyword>
<dbReference type="Proteomes" id="UP000094291">
    <property type="component" value="Unassembled WGS sequence"/>
</dbReference>
<name>A0A1E2V7V0_9GAMM</name>
<evidence type="ECO:0000313" key="2">
    <source>
        <dbReference type="EMBL" id="ODC03061.1"/>
    </source>
</evidence>
<accession>A0A1E2V7V0</accession>
<comment type="caution">
    <text evidence="2">The sequence shown here is derived from an EMBL/GenBank/DDBJ whole genome shotgun (WGS) entry which is preliminary data.</text>
</comment>
<evidence type="ECO:0000313" key="3">
    <source>
        <dbReference type="Proteomes" id="UP000094291"/>
    </source>
</evidence>
<proteinExistence type="predicted"/>
<dbReference type="AlphaFoldDB" id="A0A1E2V7V0"/>
<keyword evidence="1" id="KW-0732">Signal</keyword>
<feature type="signal peptide" evidence="1">
    <location>
        <begin position="1"/>
        <end position="28"/>
    </location>
</feature>
<feature type="chain" id="PRO_5009119629" evidence="1">
    <location>
        <begin position="29"/>
        <end position="147"/>
    </location>
</feature>
<dbReference type="RefSeq" id="WP_068997456.1">
    <property type="nucleotide sequence ID" value="NZ_MDTQ01000001.1"/>
</dbReference>
<evidence type="ECO:0000256" key="1">
    <source>
        <dbReference type="SAM" id="SignalP"/>
    </source>
</evidence>
<dbReference type="EMBL" id="MDTQ01000001">
    <property type="protein sequence ID" value="ODC03061.1"/>
    <property type="molecule type" value="Genomic_DNA"/>
</dbReference>
<protein>
    <submittedName>
        <fullName evidence="2">Uncharacterized protein</fullName>
    </submittedName>
</protein>
<sequence>MNTQSYSLKTIRVLIGLFLLTIVTYSNAEDASSIWSSDDQLIEILAQPQYNDKNTINNLTLNITDKTLGEYQYEPLIYTLSPPYTDQRKIIEATPKKSTLNGHLIVRKLTQFPEYLFIVVDLYYGDMPQPTQHHVMGSILRIPIQDN</sequence>